<protein>
    <submittedName>
        <fullName evidence="1">Uncharacterized protein</fullName>
    </submittedName>
</protein>
<evidence type="ECO:0000313" key="1">
    <source>
        <dbReference type="EMBL" id="PZX35818.1"/>
    </source>
</evidence>
<comment type="caution">
    <text evidence="1">The sequence shown here is derived from an EMBL/GenBank/DDBJ whole genome shotgun (WGS) entry which is preliminary data.</text>
</comment>
<keyword evidence="2" id="KW-1185">Reference proteome</keyword>
<proteinExistence type="predicted"/>
<dbReference type="RefSeq" id="WP_143079905.1">
    <property type="nucleotide sequence ID" value="NZ_MEHT01000018.1"/>
</dbReference>
<name>A0A2W7PHS8_9RHOB</name>
<sequence>MANSIVSRRVGGFNATHSPVLSRFALLRAALPALVEAERALDGYAGQDPALQMFTDAVDEARAVLLSHGRALAATPVTDPRDHTLRRVAALVRTVVLSDDATEVARIRDAITMRRWAFRSPPRVEGQNHGHNEDDAPYTALATCALDALVTYIDLPDLLEGGRDAAVAAAGPTSTGATRRLASHYQAHTPMSAQFTALLRALTVFLQAEAPLQRSVAGDVLSARFGAALCEGEAAQARTHRELDTLLAMTPRRAEDRTLWDMGFFLYSLFGTEDDMERRALFDVVQANFSLFEAQGTHAVACQMRPVQSVFFQLCARLMDLEDFGGDGPDGSGAFGQVQAA</sequence>
<organism evidence="1 2">
    <name type="scientific">Roseinatronobacter thiooxidans</name>
    <dbReference type="NCBI Taxonomy" id="121821"/>
    <lineage>
        <taxon>Bacteria</taxon>
        <taxon>Pseudomonadati</taxon>
        <taxon>Pseudomonadota</taxon>
        <taxon>Alphaproteobacteria</taxon>
        <taxon>Rhodobacterales</taxon>
        <taxon>Paracoccaceae</taxon>
        <taxon>Roseinatronobacter</taxon>
    </lineage>
</organism>
<dbReference type="Proteomes" id="UP000249364">
    <property type="component" value="Unassembled WGS sequence"/>
</dbReference>
<gene>
    <name evidence="1" type="ORF">LY56_03573</name>
</gene>
<evidence type="ECO:0000313" key="2">
    <source>
        <dbReference type="Proteomes" id="UP000249364"/>
    </source>
</evidence>
<accession>A0A2W7PHS8</accession>
<dbReference type="EMBL" id="QKZQ01000045">
    <property type="protein sequence ID" value="PZX35818.1"/>
    <property type="molecule type" value="Genomic_DNA"/>
</dbReference>
<dbReference type="AlphaFoldDB" id="A0A2W7PHS8"/>
<reference evidence="1 2" key="1">
    <citation type="submission" date="2018-06" db="EMBL/GenBank/DDBJ databases">
        <title>Genomic Encyclopedia of Archaeal and Bacterial Type Strains, Phase II (KMG-II): from individual species to whole genera.</title>
        <authorList>
            <person name="Goeker M."/>
        </authorList>
    </citation>
    <scope>NUCLEOTIDE SEQUENCE [LARGE SCALE GENOMIC DNA]</scope>
    <source>
        <strain evidence="1 2">DSM 13087</strain>
    </source>
</reference>